<dbReference type="Proteomes" id="UP000274756">
    <property type="component" value="Unassembled WGS sequence"/>
</dbReference>
<reference evidence="5" key="1">
    <citation type="submission" date="2017-02" db="UniProtKB">
        <authorList>
            <consortium name="WormBaseParasite"/>
        </authorList>
    </citation>
    <scope>IDENTIFICATION</scope>
</reference>
<organism evidence="3 5">
    <name type="scientific">Dracunculus medinensis</name>
    <name type="common">Guinea worm</name>
    <dbReference type="NCBI Taxonomy" id="318479"/>
    <lineage>
        <taxon>Eukaryota</taxon>
        <taxon>Metazoa</taxon>
        <taxon>Ecdysozoa</taxon>
        <taxon>Nematoda</taxon>
        <taxon>Chromadorea</taxon>
        <taxon>Rhabditida</taxon>
        <taxon>Spirurina</taxon>
        <taxon>Dracunculoidea</taxon>
        <taxon>Dracunculidae</taxon>
        <taxon>Dracunculus</taxon>
    </lineage>
</organism>
<dbReference type="InterPro" id="IPR055436">
    <property type="entry name" value="Ig_TMEM131L_4"/>
</dbReference>
<dbReference type="Pfam" id="PF24499">
    <property type="entry name" value="Ig_TMEM131L_4"/>
    <property type="match status" value="1"/>
</dbReference>
<name>A0A0N4UIS0_DRAME</name>
<dbReference type="EMBL" id="UYYG01000032">
    <property type="protein sequence ID" value="VDN51809.1"/>
    <property type="molecule type" value="Genomic_DNA"/>
</dbReference>
<evidence type="ECO:0000259" key="1">
    <source>
        <dbReference type="Pfam" id="PF24499"/>
    </source>
</evidence>
<reference evidence="2 4" key="2">
    <citation type="submission" date="2018-11" db="EMBL/GenBank/DDBJ databases">
        <authorList>
            <consortium name="Pathogen Informatics"/>
        </authorList>
    </citation>
    <scope>NUCLEOTIDE SEQUENCE [LARGE SCALE GENOMIC DNA]</scope>
</reference>
<proteinExistence type="predicted"/>
<dbReference type="Proteomes" id="UP000038040">
    <property type="component" value="Unplaced"/>
</dbReference>
<keyword evidence="4" id="KW-1185">Reference proteome</keyword>
<evidence type="ECO:0000313" key="4">
    <source>
        <dbReference type="Proteomes" id="UP000274756"/>
    </source>
</evidence>
<dbReference type="OrthoDB" id="5836559at2759"/>
<evidence type="ECO:0000313" key="5">
    <source>
        <dbReference type="WBParaSite" id="DME_0000751501-mRNA-1"/>
    </source>
</evidence>
<dbReference type="WBParaSite" id="DME_0000751501-mRNA-1">
    <property type="protein sequence ID" value="DME_0000751501-mRNA-1"/>
    <property type="gene ID" value="DME_0000751501"/>
</dbReference>
<sequence length="324" mass="36821">MFRCFSFLIKKVHSSLGAFTYTQLIATPIAKLLFDSTRFKQDDPRLIGFKGKIIAENRGGNYNVSVPYLAIVYSGTLTQPTKFRDLVKPPVSSSVALNNGLPFDDCYVGIPLHTADGQWFTYGIRLPQNFDEIDYYLYKKIQYSLNLCRSGVFCDDLPAPLFDIIEVNETLMFSLRDTEMFTLKQDSRIPKLREEEILGTMRLDFLPSNYTLRSSLLLIRNNFTIIEPVILYGRGARMDMQMDGYSTRIFNPLMFEIQGHLANCHNPKRLSHKLLTTLIVKMSFVVASTFYCVLHAYEWDILGSNPGMIAGLDLPVVLLASSLA</sequence>
<dbReference type="AlphaFoldDB" id="A0A0N4UIS0"/>
<accession>A0A0N4UIS0</accession>
<gene>
    <name evidence="2" type="ORF">DME_LOCUS1782</name>
</gene>
<protein>
    <submittedName>
        <fullName evidence="5">BPI2 domain-containing protein</fullName>
    </submittedName>
</protein>
<evidence type="ECO:0000313" key="2">
    <source>
        <dbReference type="EMBL" id="VDN51809.1"/>
    </source>
</evidence>
<evidence type="ECO:0000313" key="3">
    <source>
        <dbReference type="Proteomes" id="UP000038040"/>
    </source>
</evidence>
<feature type="domain" description="TMEM131L fourth Ig-like" evidence="1">
    <location>
        <begin position="200"/>
        <end position="236"/>
    </location>
</feature>